<evidence type="ECO:0000313" key="3">
    <source>
        <dbReference type="Proteomes" id="UP001148838"/>
    </source>
</evidence>
<evidence type="ECO:0000256" key="1">
    <source>
        <dbReference type="SAM" id="MobiDB-lite"/>
    </source>
</evidence>
<dbReference type="EMBL" id="JAJSOF020000013">
    <property type="protein sequence ID" value="KAJ4443806.1"/>
    <property type="molecule type" value="Genomic_DNA"/>
</dbReference>
<feature type="region of interest" description="Disordered" evidence="1">
    <location>
        <begin position="79"/>
        <end position="110"/>
    </location>
</feature>
<proteinExistence type="predicted"/>
<evidence type="ECO:0000313" key="2">
    <source>
        <dbReference type="EMBL" id="KAJ4443806.1"/>
    </source>
</evidence>
<reference evidence="2 3" key="1">
    <citation type="journal article" date="2022" name="Allergy">
        <title>Genome assembly and annotation of Periplaneta americana reveal a comprehensive cockroach allergen profile.</title>
        <authorList>
            <person name="Wang L."/>
            <person name="Xiong Q."/>
            <person name="Saelim N."/>
            <person name="Wang L."/>
            <person name="Nong W."/>
            <person name="Wan A.T."/>
            <person name="Shi M."/>
            <person name="Liu X."/>
            <person name="Cao Q."/>
            <person name="Hui J.H.L."/>
            <person name="Sookrung N."/>
            <person name="Leung T.F."/>
            <person name="Tungtrongchitr A."/>
            <person name="Tsui S.K.W."/>
        </authorList>
    </citation>
    <scope>NUCLEOTIDE SEQUENCE [LARGE SCALE GENOMIC DNA]</scope>
    <source>
        <strain evidence="2">PWHHKU_190912</strain>
    </source>
</reference>
<gene>
    <name evidence="2" type="ORF">ANN_05586</name>
</gene>
<sequence length="110" mass="12620">MASLYEGGNKPPGSLKASRRGPITKHRALKKQPISETILSLDLRTELNGHDSEVLKCRLLPDMMRRFVRTPELNFQLVPNTAGDYDQRTDGRINRTKEEKNKQEDESKKE</sequence>
<protein>
    <submittedName>
        <fullName evidence="2">Uncharacterized protein</fullName>
    </submittedName>
</protein>
<organism evidence="2 3">
    <name type="scientific">Periplaneta americana</name>
    <name type="common">American cockroach</name>
    <name type="synonym">Blatta americana</name>
    <dbReference type="NCBI Taxonomy" id="6978"/>
    <lineage>
        <taxon>Eukaryota</taxon>
        <taxon>Metazoa</taxon>
        <taxon>Ecdysozoa</taxon>
        <taxon>Arthropoda</taxon>
        <taxon>Hexapoda</taxon>
        <taxon>Insecta</taxon>
        <taxon>Pterygota</taxon>
        <taxon>Neoptera</taxon>
        <taxon>Polyneoptera</taxon>
        <taxon>Dictyoptera</taxon>
        <taxon>Blattodea</taxon>
        <taxon>Blattoidea</taxon>
        <taxon>Blattidae</taxon>
        <taxon>Blattinae</taxon>
        <taxon>Periplaneta</taxon>
    </lineage>
</organism>
<feature type="compositionally biased region" description="Basic residues" evidence="1">
    <location>
        <begin position="17"/>
        <end position="30"/>
    </location>
</feature>
<comment type="caution">
    <text evidence="2">The sequence shown here is derived from an EMBL/GenBank/DDBJ whole genome shotgun (WGS) entry which is preliminary data.</text>
</comment>
<feature type="compositionally biased region" description="Basic and acidic residues" evidence="1">
    <location>
        <begin position="85"/>
        <end position="110"/>
    </location>
</feature>
<name>A0ABQ8TCY8_PERAM</name>
<feature type="region of interest" description="Disordered" evidence="1">
    <location>
        <begin position="1"/>
        <end position="30"/>
    </location>
</feature>
<keyword evidence="3" id="KW-1185">Reference proteome</keyword>
<dbReference type="Proteomes" id="UP001148838">
    <property type="component" value="Unassembled WGS sequence"/>
</dbReference>
<accession>A0ABQ8TCY8</accession>